<evidence type="ECO:0000256" key="3">
    <source>
        <dbReference type="ARBA" id="ARBA00023163"/>
    </source>
</evidence>
<dbReference type="PANTHER" id="PTHR38465:SF2">
    <property type="entry name" value="HTH-TYPE TRANSCRIPTIONAL REGULATOR MMPR5"/>
    <property type="match status" value="1"/>
</dbReference>
<reference evidence="5" key="1">
    <citation type="journal article" date="2019" name="Int. J. Syst. Evol. Microbiol.">
        <title>The Global Catalogue of Microorganisms (GCM) 10K type strain sequencing project: providing services to taxonomists for standard genome sequencing and annotation.</title>
        <authorList>
            <consortium name="The Broad Institute Genomics Platform"/>
            <consortium name="The Broad Institute Genome Sequencing Center for Infectious Disease"/>
            <person name="Wu L."/>
            <person name="Ma J."/>
        </authorList>
    </citation>
    <scope>NUCLEOTIDE SEQUENCE [LARGE SCALE GENOMIC DNA]</scope>
    <source>
        <strain evidence="5">JCM 13929</strain>
    </source>
</reference>
<dbReference type="SUPFAM" id="SSF46785">
    <property type="entry name" value="Winged helix' DNA-binding domain"/>
    <property type="match status" value="1"/>
</dbReference>
<keyword evidence="1" id="KW-0805">Transcription regulation</keyword>
<evidence type="ECO:0000256" key="1">
    <source>
        <dbReference type="ARBA" id="ARBA00023015"/>
    </source>
</evidence>
<keyword evidence="2" id="KW-0238">DNA-binding</keyword>
<dbReference type="PANTHER" id="PTHR38465">
    <property type="entry name" value="HTH-TYPE TRANSCRIPTIONAL REGULATOR MJ1563-RELATED"/>
    <property type="match status" value="1"/>
</dbReference>
<accession>A0ABP4QTT7</accession>
<dbReference type="InterPro" id="IPR052362">
    <property type="entry name" value="HTH-GbsR_regulator"/>
</dbReference>
<dbReference type="Gene3D" id="1.10.10.10">
    <property type="entry name" value="Winged helix-like DNA-binding domain superfamily/Winged helix DNA-binding domain"/>
    <property type="match status" value="1"/>
</dbReference>
<dbReference type="InterPro" id="IPR036390">
    <property type="entry name" value="WH_DNA-bd_sf"/>
</dbReference>
<name>A0ABP4QTT7_9ACTN</name>
<evidence type="ECO:0000313" key="5">
    <source>
        <dbReference type="Proteomes" id="UP001500064"/>
    </source>
</evidence>
<keyword evidence="5" id="KW-1185">Reference proteome</keyword>
<dbReference type="InterPro" id="IPR036388">
    <property type="entry name" value="WH-like_DNA-bd_sf"/>
</dbReference>
<gene>
    <name evidence="4" type="primary">mmpR5_2</name>
    <name evidence="4" type="ORF">GCM10009733_018930</name>
</gene>
<evidence type="ECO:0000313" key="4">
    <source>
        <dbReference type="EMBL" id="GAA1622514.1"/>
    </source>
</evidence>
<sequence length="153" mass="17422">MEPPVREFVDRMGLVMERLGGTRTMGRLHAWLMVCDPPDQSLTDLAAELGVSKTAISTVARQMEMIGMAERVPTAGREHRYRVADGGWTHAMRVQLAGLEVSLDALDFGLSVLPEDRPEPRARLTEAREFFAFLMQDTDRLIERWEEYREKSS</sequence>
<organism evidence="4 5">
    <name type="scientific">Nonomuraea maheshkhaliensis</name>
    <dbReference type="NCBI Taxonomy" id="419590"/>
    <lineage>
        <taxon>Bacteria</taxon>
        <taxon>Bacillati</taxon>
        <taxon>Actinomycetota</taxon>
        <taxon>Actinomycetes</taxon>
        <taxon>Streptosporangiales</taxon>
        <taxon>Streptosporangiaceae</taxon>
        <taxon>Nonomuraea</taxon>
    </lineage>
</organism>
<proteinExistence type="predicted"/>
<keyword evidence="3" id="KW-0804">Transcription</keyword>
<evidence type="ECO:0000256" key="2">
    <source>
        <dbReference type="ARBA" id="ARBA00023125"/>
    </source>
</evidence>
<comment type="caution">
    <text evidence="4">The sequence shown here is derived from an EMBL/GenBank/DDBJ whole genome shotgun (WGS) entry which is preliminary data.</text>
</comment>
<dbReference type="Proteomes" id="UP001500064">
    <property type="component" value="Unassembled WGS sequence"/>
</dbReference>
<protein>
    <submittedName>
        <fullName evidence="4">Siderophore transport transcriptional regulator MmpR5</fullName>
    </submittedName>
</protein>
<dbReference type="EMBL" id="BAAAMU010000010">
    <property type="protein sequence ID" value="GAA1622514.1"/>
    <property type="molecule type" value="Genomic_DNA"/>
</dbReference>
<dbReference type="Gene3D" id="1.10.287.160">
    <property type="entry name" value="HR1 repeat"/>
    <property type="match status" value="1"/>
</dbReference>